<evidence type="ECO:0000256" key="1">
    <source>
        <dbReference type="SAM" id="Phobius"/>
    </source>
</evidence>
<accession>A0A0M3V5B8</accession>
<reference evidence="3" key="1">
    <citation type="submission" date="2015-07" db="EMBL/GenBank/DDBJ databases">
        <title>Genome Of Nitrogen-Fixing Cyanobacterium Nostoc piscinale CENA21 From Solimoes/Amazon River Floodplain Sediments And Comparative Genomics To Uncover Biosynthetic Natural Products Potential.</title>
        <authorList>
            <person name="Leao T.F."/>
            <person name="Leao P.N."/>
            <person name="Guimaraes P.I."/>
            <person name="de Melo A.G.C."/>
            <person name="Ramos R.T.J."/>
            <person name="Silva A."/>
            <person name="Fiore M.F."/>
            <person name="Schneider M.P.C."/>
        </authorList>
    </citation>
    <scope>NUCLEOTIDE SEQUENCE [LARGE SCALE GENOMIC DNA]</scope>
    <source>
        <strain evidence="3">CENA21</strain>
    </source>
</reference>
<dbReference type="STRING" id="224013.ACX27_11980"/>
<keyword evidence="3" id="KW-1185">Reference proteome</keyword>
<evidence type="ECO:0000313" key="3">
    <source>
        <dbReference type="Proteomes" id="UP000062645"/>
    </source>
</evidence>
<feature type="transmembrane region" description="Helical" evidence="1">
    <location>
        <begin position="28"/>
        <end position="47"/>
    </location>
</feature>
<reference evidence="2 3" key="2">
    <citation type="journal article" date="2016" name="Genome Announc.">
        <title>Draft Genome Sequence of the N2-Fixing Cyanobacterium Nostoc piscinale CENA21, Isolated from the Brazilian Amazon Floodplain.</title>
        <authorList>
            <person name="Leao T."/>
            <person name="Guimaraes P.I."/>
            <person name="de Melo A.G."/>
            <person name="Ramos R.T."/>
            <person name="Leao P.N."/>
            <person name="Silva A."/>
            <person name="Fiore M.F."/>
            <person name="Schneider M.P."/>
        </authorList>
    </citation>
    <scope>NUCLEOTIDE SEQUENCE [LARGE SCALE GENOMIC DNA]</scope>
    <source>
        <strain evidence="2 3">CENA21</strain>
    </source>
</reference>
<feature type="transmembrane region" description="Helical" evidence="1">
    <location>
        <begin position="59"/>
        <end position="78"/>
    </location>
</feature>
<dbReference type="AlphaFoldDB" id="A0A0M3V5B8"/>
<proteinExistence type="predicted"/>
<feature type="transmembrane region" description="Helical" evidence="1">
    <location>
        <begin position="90"/>
        <end position="120"/>
    </location>
</feature>
<evidence type="ECO:0008006" key="4">
    <source>
        <dbReference type="Google" id="ProtNLM"/>
    </source>
</evidence>
<gene>
    <name evidence="2" type="ORF">ACX27_11980</name>
</gene>
<feature type="transmembrane region" description="Helical" evidence="1">
    <location>
        <begin position="157"/>
        <end position="179"/>
    </location>
</feature>
<organism evidence="2 3">
    <name type="scientific">Nostoc piscinale CENA21</name>
    <dbReference type="NCBI Taxonomy" id="224013"/>
    <lineage>
        <taxon>Bacteria</taxon>
        <taxon>Bacillati</taxon>
        <taxon>Cyanobacteriota</taxon>
        <taxon>Cyanophyceae</taxon>
        <taxon>Nostocales</taxon>
        <taxon>Nostocaceae</taxon>
        <taxon>Nostoc</taxon>
    </lineage>
</organism>
<protein>
    <recommendedName>
        <fullName evidence="4">Acyltransferase 3 domain-containing protein</fullName>
    </recommendedName>
</protein>
<sequence>MWSLFPEVQCYGFTLFVGSLGLFRQNRIILLGVGIGIFSLFVLKSYDLIYGPTFMMLGAFNRMQAYTSYVIGSLLYVYKKNINIDAKGIIFLTIITIFLLRFGGYTAISPILISLILIYGFTSFKFRITFDISYGIYIYSFPFQQLLYSLFGNYLPIYVYLLFSILGSCILGLFSFYLIEKPFINIRKILDKLISNPVQSSIDFNSNK</sequence>
<name>A0A0M3V5B8_9NOSO</name>
<dbReference type="EMBL" id="CP012036">
    <property type="protein sequence ID" value="ALF53397.1"/>
    <property type="molecule type" value="Genomic_DNA"/>
</dbReference>
<keyword evidence="1" id="KW-1133">Transmembrane helix</keyword>
<dbReference type="PATRIC" id="fig|224013.5.peg.2905"/>
<dbReference type="Proteomes" id="UP000062645">
    <property type="component" value="Chromosome"/>
</dbReference>
<evidence type="ECO:0000313" key="2">
    <source>
        <dbReference type="EMBL" id="ALF53397.1"/>
    </source>
</evidence>
<dbReference type="KEGG" id="npz:ACX27_11980"/>
<keyword evidence="1" id="KW-0472">Membrane</keyword>
<keyword evidence="1" id="KW-0812">Transmembrane</keyword>